<evidence type="ECO:0000256" key="2">
    <source>
        <dbReference type="ARBA" id="ARBA00009045"/>
    </source>
</evidence>
<dbReference type="Pfam" id="PF01694">
    <property type="entry name" value="Rhomboid"/>
    <property type="match status" value="1"/>
</dbReference>
<feature type="transmembrane region" description="Helical" evidence="8">
    <location>
        <begin position="86"/>
        <end position="103"/>
    </location>
</feature>
<dbReference type="Gene3D" id="1.20.1540.10">
    <property type="entry name" value="Rhomboid-like"/>
    <property type="match status" value="1"/>
</dbReference>
<evidence type="ECO:0000256" key="7">
    <source>
        <dbReference type="SAM" id="MobiDB-lite"/>
    </source>
</evidence>
<keyword evidence="5 8" id="KW-1133">Transmembrane helix</keyword>
<sequence>MLRAQHSFKLLSASFLLPGRSLLLPRRPYFSTPLCLAKRKSRKASAPLKSIPPARPTSQNGDSASHPVPAPEEDLRRSPTSNRRDQVLFVGSVGLGVFLWAAVKTNTETNQLVEKIVQVRGTDGLNNRTLLQAKIFELRETLSSWGALVAQKTESLPEIPRTTIRQLYADAAQKYINTSDVVKICWGICAFNGAVFLAWKVPRLTGFMYRNFVHRPLSGKSLTLLTSVFSHESFIHLLFNSMALTSFAATTGYYLSTEQAAGGSNRLESTAGYHFLAFFITAGLFSSLASHVLRNRLYDQFLARISRVGKAGGVLPHIGGSLGASGAIYATVTLTALAFPSIYVSPIFLPISIPIQIGVCGMILLDVVGFVRGWRMLDHFAHLGGAVFGAVYYHCGPRLWDLCRAFTGYLFDDL</sequence>
<comment type="caution">
    <text evidence="10">The sequence shown here is derived from an EMBL/GenBank/DDBJ whole genome shotgun (WGS) entry which is preliminary data.</text>
</comment>
<dbReference type="GO" id="GO:0004252">
    <property type="term" value="F:serine-type endopeptidase activity"/>
    <property type="evidence" value="ECO:0007669"/>
    <property type="project" value="InterPro"/>
</dbReference>
<dbReference type="GO" id="GO:0006465">
    <property type="term" value="P:signal peptide processing"/>
    <property type="evidence" value="ECO:0007669"/>
    <property type="project" value="TreeGrafter"/>
</dbReference>
<evidence type="ECO:0000256" key="4">
    <source>
        <dbReference type="ARBA" id="ARBA00022801"/>
    </source>
</evidence>
<organism evidence="10 11">
    <name type="scientific">Mycena rosella</name>
    <name type="common">Pink bonnet</name>
    <name type="synonym">Agaricus rosellus</name>
    <dbReference type="NCBI Taxonomy" id="1033263"/>
    <lineage>
        <taxon>Eukaryota</taxon>
        <taxon>Fungi</taxon>
        <taxon>Dikarya</taxon>
        <taxon>Basidiomycota</taxon>
        <taxon>Agaricomycotina</taxon>
        <taxon>Agaricomycetes</taxon>
        <taxon>Agaricomycetidae</taxon>
        <taxon>Agaricales</taxon>
        <taxon>Marasmiineae</taxon>
        <taxon>Mycenaceae</taxon>
        <taxon>Mycena</taxon>
    </lineage>
</organism>
<dbReference type="GO" id="GO:0016020">
    <property type="term" value="C:membrane"/>
    <property type="evidence" value="ECO:0007669"/>
    <property type="project" value="UniProtKB-SubCell"/>
</dbReference>
<gene>
    <name evidence="10" type="ORF">B0H17DRAFT_1087787</name>
</gene>
<evidence type="ECO:0000313" key="10">
    <source>
        <dbReference type="EMBL" id="KAJ7668330.1"/>
    </source>
</evidence>
<evidence type="ECO:0000256" key="6">
    <source>
        <dbReference type="ARBA" id="ARBA00023136"/>
    </source>
</evidence>
<keyword evidence="6 8" id="KW-0472">Membrane</keyword>
<dbReference type="PANTHER" id="PTHR43731">
    <property type="entry name" value="RHOMBOID PROTEASE"/>
    <property type="match status" value="1"/>
</dbReference>
<evidence type="ECO:0000256" key="3">
    <source>
        <dbReference type="ARBA" id="ARBA00022692"/>
    </source>
</evidence>
<evidence type="ECO:0000256" key="1">
    <source>
        <dbReference type="ARBA" id="ARBA00004141"/>
    </source>
</evidence>
<reference evidence="10" key="1">
    <citation type="submission" date="2023-03" db="EMBL/GenBank/DDBJ databases">
        <title>Massive genome expansion in bonnet fungi (Mycena s.s.) driven by repeated elements and novel gene families across ecological guilds.</title>
        <authorList>
            <consortium name="Lawrence Berkeley National Laboratory"/>
            <person name="Harder C.B."/>
            <person name="Miyauchi S."/>
            <person name="Viragh M."/>
            <person name="Kuo A."/>
            <person name="Thoen E."/>
            <person name="Andreopoulos B."/>
            <person name="Lu D."/>
            <person name="Skrede I."/>
            <person name="Drula E."/>
            <person name="Henrissat B."/>
            <person name="Morin E."/>
            <person name="Kohler A."/>
            <person name="Barry K."/>
            <person name="LaButti K."/>
            <person name="Morin E."/>
            <person name="Salamov A."/>
            <person name="Lipzen A."/>
            <person name="Mereny Z."/>
            <person name="Hegedus B."/>
            <person name="Baldrian P."/>
            <person name="Stursova M."/>
            <person name="Weitz H."/>
            <person name="Taylor A."/>
            <person name="Grigoriev I.V."/>
            <person name="Nagy L.G."/>
            <person name="Martin F."/>
            <person name="Kauserud H."/>
        </authorList>
    </citation>
    <scope>NUCLEOTIDE SEQUENCE</scope>
    <source>
        <strain evidence="10">CBHHK067</strain>
    </source>
</reference>
<keyword evidence="3 8" id="KW-0812">Transmembrane</keyword>
<evidence type="ECO:0000259" key="9">
    <source>
        <dbReference type="Pfam" id="PF01694"/>
    </source>
</evidence>
<dbReference type="InterPro" id="IPR022764">
    <property type="entry name" value="Peptidase_S54_rhomboid_dom"/>
</dbReference>
<keyword evidence="4" id="KW-0378">Hydrolase</keyword>
<dbReference type="Proteomes" id="UP001221757">
    <property type="component" value="Unassembled WGS sequence"/>
</dbReference>
<evidence type="ECO:0000313" key="11">
    <source>
        <dbReference type="Proteomes" id="UP001221757"/>
    </source>
</evidence>
<comment type="subcellular location">
    <subcellularLocation>
        <location evidence="1">Membrane</location>
        <topology evidence="1">Multi-pass membrane protein</topology>
    </subcellularLocation>
</comment>
<comment type="similarity">
    <text evidence="2">Belongs to the peptidase S54 family.</text>
</comment>
<dbReference type="EMBL" id="JARKIE010000194">
    <property type="protein sequence ID" value="KAJ7668330.1"/>
    <property type="molecule type" value="Genomic_DNA"/>
</dbReference>
<protein>
    <recommendedName>
        <fullName evidence="9">Peptidase S54 rhomboid domain-containing protein</fullName>
    </recommendedName>
</protein>
<evidence type="ECO:0000256" key="8">
    <source>
        <dbReference type="SAM" id="Phobius"/>
    </source>
</evidence>
<feature type="transmembrane region" description="Helical" evidence="8">
    <location>
        <begin position="351"/>
        <end position="371"/>
    </location>
</feature>
<evidence type="ECO:0000256" key="5">
    <source>
        <dbReference type="ARBA" id="ARBA00022989"/>
    </source>
</evidence>
<feature type="transmembrane region" description="Helical" evidence="8">
    <location>
        <begin position="275"/>
        <end position="293"/>
    </location>
</feature>
<dbReference type="SUPFAM" id="SSF144091">
    <property type="entry name" value="Rhomboid-like"/>
    <property type="match status" value="1"/>
</dbReference>
<dbReference type="PANTHER" id="PTHR43731:SF14">
    <property type="entry name" value="PRESENILIN-ASSOCIATED RHOMBOID-LIKE PROTEIN, MITOCHONDRIAL"/>
    <property type="match status" value="1"/>
</dbReference>
<dbReference type="InterPro" id="IPR050925">
    <property type="entry name" value="Rhomboid_protease_S54"/>
</dbReference>
<proteinExistence type="inferred from homology"/>
<keyword evidence="11" id="KW-1185">Reference proteome</keyword>
<name>A0AAD7CX61_MYCRO</name>
<dbReference type="AlphaFoldDB" id="A0AAD7CX61"/>
<feature type="region of interest" description="Disordered" evidence="7">
    <location>
        <begin position="45"/>
        <end position="81"/>
    </location>
</feature>
<feature type="transmembrane region" description="Helical" evidence="8">
    <location>
        <begin position="234"/>
        <end position="255"/>
    </location>
</feature>
<feature type="domain" description="Peptidase S54 rhomboid" evidence="9">
    <location>
        <begin position="222"/>
        <end position="392"/>
    </location>
</feature>
<dbReference type="InterPro" id="IPR035952">
    <property type="entry name" value="Rhomboid-like_sf"/>
</dbReference>
<feature type="transmembrane region" description="Helical" evidence="8">
    <location>
        <begin position="314"/>
        <end position="339"/>
    </location>
</feature>
<accession>A0AAD7CX61</accession>